<feature type="region of interest" description="Disordered" evidence="1">
    <location>
        <begin position="70"/>
        <end position="92"/>
    </location>
</feature>
<feature type="signal peptide" evidence="2">
    <location>
        <begin position="1"/>
        <end position="37"/>
    </location>
</feature>
<keyword evidence="4" id="KW-1185">Reference proteome</keyword>
<gene>
    <name evidence="3" type="ORF">AC578_8879</name>
</gene>
<evidence type="ECO:0000313" key="4">
    <source>
        <dbReference type="Proteomes" id="UP000070133"/>
    </source>
</evidence>
<name>A0A139HBM6_9PEZI</name>
<organism evidence="3 4">
    <name type="scientific">Pseudocercospora eumusae</name>
    <dbReference type="NCBI Taxonomy" id="321146"/>
    <lineage>
        <taxon>Eukaryota</taxon>
        <taxon>Fungi</taxon>
        <taxon>Dikarya</taxon>
        <taxon>Ascomycota</taxon>
        <taxon>Pezizomycotina</taxon>
        <taxon>Dothideomycetes</taxon>
        <taxon>Dothideomycetidae</taxon>
        <taxon>Mycosphaerellales</taxon>
        <taxon>Mycosphaerellaceae</taxon>
        <taxon>Pseudocercospora</taxon>
    </lineage>
</organism>
<evidence type="ECO:0000256" key="2">
    <source>
        <dbReference type="SAM" id="SignalP"/>
    </source>
</evidence>
<comment type="caution">
    <text evidence="3">The sequence shown here is derived from an EMBL/GenBank/DDBJ whole genome shotgun (WGS) entry which is preliminary data.</text>
</comment>
<sequence length="92" mass="9489">MVVDINHLPKNQSTSLNMKSFSLSFVLMALMSPFVLGWDCGLTNGGDGVCRPNEAQVAAGGVSQLCAQSSPCKAQGNPCTPNANKGGRATCS</sequence>
<evidence type="ECO:0000313" key="3">
    <source>
        <dbReference type="EMBL" id="KXS99826.1"/>
    </source>
</evidence>
<accession>A0A139HBM6</accession>
<feature type="chain" id="PRO_5007806574" evidence="2">
    <location>
        <begin position="38"/>
        <end position="92"/>
    </location>
</feature>
<keyword evidence="2" id="KW-0732">Signal</keyword>
<proteinExistence type="predicted"/>
<evidence type="ECO:0000256" key="1">
    <source>
        <dbReference type="SAM" id="MobiDB-lite"/>
    </source>
</evidence>
<dbReference type="Proteomes" id="UP000070133">
    <property type="component" value="Unassembled WGS sequence"/>
</dbReference>
<dbReference type="EMBL" id="LFZN01000085">
    <property type="protein sequence ID" value="KXS99826.1"/>
    <property type="molecule type" value="Genomic_DNA"/>
</dbReference>
<dbReference type="AlphaFoldDB" id="A0A139HBM6"/>
<feature type="compositionally biased region" description="Polar residues" evidence="1">
    <location>
        <begin position="70"/>
        <end position="83"/>
    </location>
</feature>
<protein>
    <submittedName>
        <fullName evidence="3">Uncharacterized protein</fullName>
    </submittedName>
</protein>
<reference evidence="3 4" key="1">
    <citation type="submission" date="2015-07" db="EMBL/GenBank/DDBJ databases">
        <title>Comparative genomics of the Sigatoka disease complex on banana suggests a link between parallel evolutionary changes in Pseudocercospora fijiensis and Pseudocercospora eumusae and increased virulence on the banana host.</title>
        <authorList>
            <person name="Chang T.-C."/>
            <person name="Salvucci A."/>
            <person name="Crous P.W."/>
            <person name="Stergiopoulos I."/>
        </authorList>
    </citation>
    <scope>NUCLEOTIDE SEQUENCE [LARGE SCALE GENOMIC DNA]</scope>
    <source>
        <strain evidence="3 4">CBS 114824</strain>
    </source>
</reference>